<organism evidence="3 4">
    <name type="scientific">Asparagus officinalis</name>
    <name type="common">Garden asparagus</name>
    <dbReference type="NCBI Taxonomy" id="4686"/>
    <lineage>
        <taxon>Eukaryota</taxon>
        <taxon>Viridiplantae</taxon>
        <taxon>Streptophyta</taxon>
        <taxon>Embryophyta</taxon>
        <taxon>Tracheophyta</taxon>
        <taxon>Spermatophyta</taxon>
        <taxon>Magnoliopsida</taxon>
        <taxon>Liliopsida</taxon>
        <taxon>Asparagales</taxon>
        <taxon>Asparagaceae</taxon>
        <taxon>Asparagoideae</taxon>
        <taxon>Asparagus</taxon>
    </lineage>
</organism>
<dbReference type="Pfam" id="PF25829">
    <property type="entry name" value="DUF7953"/>
    <property type="match status" value="1"/>
</dbReference>
<dbReference type="PANTHER" id="PTHR33780:SF3">
    <property type="entry name" value="EXPRESSED PROTEIN"/>
    <property type="match status" value="1"/>
</dbReference>
<accession>A0A5P1FGZ4</accession>
<evidence type="ECO:0000313" key="3">
    <source>
        <dbReference type="EMBL" id="ONK77003.1"/>
    </source>
</evidence>
<feature type="transmembrane region" description="Helical" evidence="1">
    <location>
        <begin position="229"/>
        <end position="251"/>
    </location>
</feature>
<keyword evidence="1" id="KW-0472">Membrane</keyword>
<dbReference type="PANTHER" id="PTHR33780">
    <property type="entry name" value="EXPRESSED PROTEIN"/>
    <property type="match status" value="1"/>
</dbReference>
<keyword evidence="4" id="KW-1185">Reference proteome</keyword>
<keyword evidence="1" id="KW-0812">Transmembrane</keyword>
<reference evidence="4" key="1">
    <citation type="journal article" date="2017" name="Nat. Commun.">
        <title>The asparagus genome sheds light on the origin and evolution of a young Y chromosome.</title>
        <authorList>
            <person name="Harkess A."/>
            <person name="Zhou J."/>
            <person name="Xu C."/>
            <person name="Bowers J.E."/>
            <person name="Van der Hulst R."/>
            <person name="Ayyampalayam S."/>
            <person name="Mercati F."/>
            <person name="Riccardi P."/>
            <person name="McKain M.R."/>
            <person name="Kakrana A."/>
            <person name="Tang H."/>
            <person name="Ray J."/>
            <person name="Groenendijk J."/>
            <person name="Arikit S."/>
            <person name="Mathioni S.M."/>
            <person name="Nakano M."/>
            <person name="Shan H."/>
            <person name="Telgmann-Rauber A."/>
            <person name="Kanno A."/>
            <person name="Yue Z."/>
            <person name="Chen H."/>
            <person name="Li W."/>
            <person name="Chen Y."/>
            <person name="Xu X."/>
            <person name="Zhang Y."/>
            <person name="Luo S."/>
            <person name="Chen H."/>
            <person name="Gao J."/>
            <person name="Mao Z."/>
            <person name="Pires J.C."/>
            <person name="Luo M."/>
            <person name="Kudrna D."/>
            <person name="Wing R.A."/>
            <person name="Meyers B.C."/>
            <person name="Yi K."/>
            <person name="Kong H."/>
            <person name="Lavrijsen P."/>
            <person name="Sunseri F."/>
            <person name="Falavigna A."/>
            <person name="Ye Y."/>
            <person name="Leebens-Mack J.H."/>
            <person name="Chen G."/>
        </authorList>
    </citation>
    <scope>NUCLEOTIDE SEQUENCE [LARGE SCALE GENOMIC DNA]</scope>
    <source>
        <strain evidence="4">cv. DH0086</strain>
    </source>
</reference>
<evidence type="ECO:0000313" key="4">
    <source>
        <dbReference type="Proteomes" id="UP000243459"/>
    </source>
</evidence>
<keyword evidence="1" id="KW-1133">Transmembrane helix</keyword>
<protein>
    <recommendedName>
        <fullName evidence="2">DUF7953 domain-containing protein</fullName>
    </recommendedName>
</protein>
<evidence type="ECO:0000259" key="2">
    <source>
        <dbReference type="Pfam" id="PF25829"/>
    </source>
</evidence>
<feature type="domain" description="DUF7953" evidence="2">
    <location>
        <begin position="36"/>
        <end position="146"/>
    </location>
</feature>
<dbReference type="AlphaFoldDB" id="A0A5P1FGZ4"/>
<dbReference type="InterPro" id="IPR057713">
    <property type="entry name" value="DUF7953"/>
</dbReference>
<feature type="transmembrane region" description="Helical" evidence="1">
    <location>
        <begin position="12"/>
        <end position="33"/>
    </location>
</feature>
<name>A0A5P1FGZ4_ASPOF</name>
<evidence type="ECO:0000256" key="1">
    <source>
        <dbReference type="SAM" id="Phobius"/>
    </source>
</evidence>
<sequence length="282" mass="32044">MRRQLYSQRSPILISHILLISGLIFSFSIPGILSSGDVMLGSIEIFNGHEWVAPKPTVYFYCQGENQTILPDVKQKTILYTFKGEESWQPLTELPDKKCKRCGLYELYKIKTDEIFDEWELCRDDFIDGKYVHLKENEFNATFLCPACDPPTFGKCNFINFTFDDISGFIVGLFRSQFPPQTFNGFVLICHPQCFITPSVQLHGGNAADKVLVFTGSNIFGSGEKKLDVFLAVIIGTLVLAAVAAGAVALCRYWKRRKRQQDQARFLRLFDDSDDIDELDAF</sequence>
<dbReference type="Proteomes" id="UP000243459">
    <property type="component" value="Chromosome 2"/>
</dbReference>
<dbReference type="Gramene" id="ONK77003">
    <property type="protein sequence ID" value="ONK77003"/>
    <property type="gene ID" value="A4U43_C02F2110"/>
</dbReference>
<proteinExistence type="predicted"/>
<dbReference type="EMBL" id="CM007382">
    <property type="protein sequence ID" value="ONK77003.1"/>
    <property type="molecule type" value="Genomic_DNA"/>
</dbReference>
<gene>
    <name evidence="3" type="ORF">A4U43_C02F2110</name>
</gene>
<dbReference type="OMA" id="NEWELCA"/>